<accession>A0A0C9XSM4</accession>
<reference evidence="3 4" key="1">
    <citation type="submission" date="2014-04" db="EMBL/GenBank/DDBJ databases">
        <authorList>
            <consortium name="DOE Joint Genome Institute"/>
            <person name="Kuo A."/>
            <person name="Kohler A."/>
            <person name="Nagy L.G."/>
            <person name="Floudas D."/>
            <person name="Copeland A."/>
            <person name="Barry K.W."/>
            <person name="Cichocki N."/>
            <person name="Veneault-Fourrey C."/>
            <person name="LaButti K."/>
            <person name="Lindquist E.A."/>
            <person name="Lipzen A."/>
            <person name="Lundell T."/>
            <person name="Morin E."/>
            <person name="Murat C."/>
            <person name="Sun H."/>
            <person name="Tunlid A."/>
            <person name="Henrissat B."/>
            <person name="Grigoriev I.V."/>
            <person name="Hibbett D.S."/>
            <person name="Martin F."/>
            <person name="Nordberg H.P."/>
            <person name="Cantor M.N."/>
            <person name="Hua S.X."/>
        </authorList>
    </citation>
    <scope>NUCLEOTIDE SEQUENCE [LARGE SCALE GENOMIC DNA]</scope>
    <source>
        <strain evidence="3 4">LaAM-08-1</strain>
    </source>
</reference>
<organism evidence="3 4">
    <name type="scientific">Laccaria amethystina LaAM-08-1</name>
    <dbReference type="NCBI Taxonomy" id="1095629"/>
    <lineage>
        <taxon>Eukaryota</taxon>
        <taxon>Fungi</taxon>
        <taxon>Dikarya</taxon>
        <taxon>Basidiomycota</taxon>
        <taxon>Agaricomycotina</taxon>
        <taxon>Agaricomycetes</taxon>
        <taxon>Agaricomycetidae</taxon>
        <taxon>Agaricales</taxon>
        <taxon>Agaricineae</taxon>
        <taxon>Hydnangiaceae</taxon>
        <taxon>Laccaria</taxon>
    </lineage>
</organism>
<feature type="domain" description="DRBM" evidence="2">
    <location>
        <begin position="3"/>
        <end position="73"/>
    </location>
</feature>
<gene>
    <name evidence="3" type="ORF">K443DRAFT_678952</name>
</gene>
<dbReference type="PROSITE" id="PS50137">
    <property type="entry name" value="DS_RBD"/>
    <property type="match status" value="1"/>
</dbReference>
<evidence type="ECO:0000313" key="4">
    <source>
        <dbReference type="Proteomes" id="UP000054477"/>
    </source>
</evidence>
<dbReference type="HOGENOM" id="CLU_2606429_0_0_1"/>
<dbReference type="Gene3D" id="3.30.160.20">
    <property type="match status" value="1"/>
</dbReference>
<proteinExistence type="predicted"/>
<dbReference type="Proteomes" id="UP000054477">
    <property type="component" value="Unassembled WGS sequence"/>
</dbReference>
<dbReference type="SUPFAM" id="SSF54768">
    <property type="entry name" value="dsRNA-binding domain-like"/>
    <property type="match status" value="1"/>
</dbReference>
<evidence type="ECO:0000313" key="3">
    <source>
        <dbReference type="EMBL" id="KIK00762.1"/>
    </source>
</evidence>
<name>A0A0C9XSM4_9AGAR</name>
<evidence type="ECO:0000259" key="2">
    <source>
        <dbReference type="PROSITE" id="PS50137"/>
    </source>
</evidence>
<dbReference type="SMART" id="SM00358">
    <property type="entry name" value="DSRM"/>
    <property type="match status" value="1"/>
</dbReference>
<dbReference type="GO" id="GO:0003723">
    <property type="term" value="F:RNA binding"/>
    <property type="evidence" value="ECO:0007669"/>
    <property type="project" value="UniProtKB-UniRule"/>
</dbReference>
<keyword evidence="1" id="KW-0694">RNA-binding</keyword>
<sequence>MDDPINLLNNIHQRFYAGSVLRYDYDGPRGPQHDTIWQCNVFLDNQQIGMGGGVSKGYAKTGAARSAVFFLCGLYPIPW</sequence>
<keyword evidence="4" id="KW-1185">Reference proteome</keyword>
<evidence type="ECO:0000256" key="1">
    <source>
        <dbReference type="PROSITE-ProRule" id="PRU00266"/>
    </source>
</evidence>
<dbReference type="InterPro" id="IPR014720">
    <property type="entry name" value="dsRBD_dom"/>
</dbReference>
<dbReference type="EMBL" id="KN838619">
    <property type="protein sequence ID" value="KIK00762.1"/>
    <property type="molecule type" value="Genomic_DNA"/>
</dbReference>
<dbReference type="AlphaFoldDB" id="A0A0C9XSM4"/>
<protein>
    <recommendedName>
        <fullName evidence="2">DRBM domain-containing protein</fullName>
    </recommendedName>
</protein>
<reference evidence="4" key="2">
    <citation type="submission" date="2015-01" db="EMBL/GenBank/DDBJ databases">
        <title>Evolutionary Origins and Diversification of the Mycorrhizal Mutualists.</title>
        <authorList>
            <consortium name="DOE Joint Genome Institute"/>
            <consortium name="Mycorrhizal Genomics Consortium"/>
            <person name="Kohler A."/>
            <person name="Kuo A."/>
            <person name="Nagy L.G."/>
            <person name="Floudas D."/>
            <person name="Copeland A."/>
            <person name="Barry K.W."/>
            <person name="Cichocki N."/>
            <person name="Veneault-Fourrey C."/>
            <person name="LaButti K."/>
            <person name="Lindquist E.A."/>
            <person name="Lipzen A."/>
            <person name="Lundell T."/>
            <person name="Morin E."/>
            <person name="Murat C."/>
            <person name="Riley R."/>
            <person name="Ohm R."/>
            <person name="Sun H."/>
            <person name="Tunlid A."/>
            <person name="Henrissat B."/>
            <person name="Grigoriev I.V."/>
            <person name="Hibbett D.S."/>
            <person name="Martin F."/>
        </authorList>
    </citation>
    <scope>NUCLEOTIDE SEQUENCE [LARGE SCALE GENOMIC DNA]</scope>
    <source>
        <strain evidence="4">LaAM-08-1</strain>
    </source>
</reference>